<evidence type="ECO:0000313" key="10">
    <source>
        <dbReference type="EMBL" id="EDK43088.1"/>
    </source>
</evidence>
<comment type="pathway">
    <text evidence="1 8">Nucleotide-sugar biosynthesis; UDP-N-acetyl-alpha-D-glucosamine biosynthesis; N-acetyl-alpha-D-glucosamine 1-phosphate from alpha-D-glucosamine 6-phosphate (route I): step 1/2.</text>
</comment>
<dbReference type="PROSITE" id="PS51186">
    <property type="entry name" value="GNAT"/>
    <property type="match status" value="1"/>
</dbReference>
<organism evidence="10 11">
    <name type="scientific">Lodderomyces elongisporus (strain ATCC 11503 / CBS 2605 / JCM 1781 / NBRC 1676 / NRRL YB-4239)</name>
    <name type="common">Yeast</name>
    <name type="synonym">Saccharomyces elongisporus</name>
    <dbReference type="NCBI Taxonomy" id="379508"/>
    <lineage>
        <taxon>Eukaryota</taxon>
        <taxon>Fungi</taxon>
        <taxon>Dikarya</taxon>
        <taxon>Ascomycota</taxon>
        <taxon>Saccharomycotina</taxon>
        <taxon>Pichiomycetes</taxon>
        <taxon>Debaryomycetaceae</taxon>
        <taxon>Candida/Lodderomyces clade</taxon>
        <taxon>Lodderomyces</taxon>
    </lineage>
</organism>
<dbReference type="HOGENOM" id="CLU_072095_3_0_1"/>
<evidence type="ECO:0000256" key="1">
    <source>
        <dbReference type="ARBA" id="ARBA00004832"/>
    </source>
</evidence>
<proteinExistence type="inferred from homology"/>
<dbReference type="FunFam" id="3.40.630.30:FF:000136">
    <property type="entry name" value="Glucosamine 6-phosphate N-acetyltransferase"/>
    <property type="match status" value="1"/>
</dbReference>
<dbReference type="STRING" id="379508.A5DV80"/>
<evidence type="ECO:0000256" key="4">
    <source>
        <dbReference type="ARBA" id="ARBA00022679"/>
    </source>
</evidence>
<keyword evidence="4 8" id="KW-0808">Transferase</keyword>
<dbReference type="GO" id="GO:0006048">
    <property type="term" value="P:UDP-N-acetylglucosamine biosynthetic process"/>
    <property type="evidence" value="ECO:0007669"/>
    <property type="project" value="UniProtKB-UniRule"/>
</dbReference>
<evidence type="ECO:0000259" key="9">
    <source>
        <dbReference type="PROSITE" id="PS51186"/>
    </source>
</evidence>
<dbReference type="AlphaFoldDB" id="A5DV80"/>
<evidence type="ECO:0000256" key="3">
    <source>
        <dbReference type="ARBA" id="ARBA00012703"/>
    </source>
</evidence>
<dbReference type="PANTHER" id="PTHR13355:SF11">
    <property type="entry name" value="GLUCOSAMINE 6-PHOSPHATE N-ACETYLTRANSFERASE"/>
    <property type="match status" value="1"/>
</dbReference>
<dbReference type="EC" id="2.3.1.4" evidence="3 8"/>
<dbReference type="Pfam" id="PF00583">
    <property type="entry name" value="Acetyltransf_1"/>
    <property type="match status" value="1"/>
</dbReference>
<dbReference type="SUPFAM" id="SSF55729">
    <property type="entry name" value="Acyl-CoA N-acyltransferases (Nat)"/>
    <property type="match status" value="1"/>
</dbReference>
<dbReference type="InParanoid" id="A5DV80"/>
<reference evidence="10 11" key="1">
    <citation type="journal article" date="2009" name="Nature">
        <title>Evolution of pathogenicity and sexual reproduction in eight Candida genomes.</title>
        <authorList>
            <person name="Butler G."/>
            <person name="Rasmussen M.D."/>
            <person name="Lin M.F."/>
            <person name="Santos M.A."/>
            <person name="Sakthikumar S."/>
            <person name="Munro C.A."/>
            <person name="Rheinbay E."/>
            <person name="Grabherr M."/>
            <person name="Forche A."/>
            <person name="Reedy J.L."/>
            <person name="Agrafioti I."/>
            <person name="Arnaud M.B."/>
            <person name="Bates S."/>
            <person name="Brown A.J."/>
            <person name="Brunke S."/>
            <person name="Costanzo M.C."/>
            <person name="Fitzpatrick D.A."/>
            <person name="de Groot P.W."/>
            <person name="Harris D."/>
            <person name="Hoyer L.L."/>
            <person name="Hube B."/>
            <person name="Klis F.M."/>
            <person name="Kodira C."/>
            <person name="Lennard N."/>
            <person name="Logue M.E."/>
            <person name="Martin R."/>
            <person name="Neiman A.M."/>
            <person name="Nikolaou E."/>
            <person name="Quail M.A."/>
            <person name="Quinn J."/>
            <person name="Santos M.C."/>
            <person name="Schmitzberger F.F."/>
            <person name="Sherlock G."/>
            <person name="Shah P."/>
            <person name="Silverstein K.A."/>
            <person name="Skrzypek M.S."/>
            <person name="Soll D."/>
            <person name="Staggs R."/>
            <person name="Stansfield I."/>
            <person name="Stumpf M.P."/>
            <person name="Sudbery P.E."/>
            <person name="Srikantha T."/>
            <person name="Zeng Q."/>
            <person name="Berman J."/>
            <person name="Berriman M."/>
            <person name="Heitman J."/>
            <person name="Gow N.A."/>
            <person name="Lorenz M.C."/>
            <person name="Birren B.W."/>
            <person name="Kellis M."/>
            <person name="Cuomo C.A."/>
        </authorList>
    </citation>
    <scope>NUCLEOTIDE SEQUENCE [LARGE SCALE GENOMIC DNA]</scope>
    <source>
        <strain evidence="11">ATCC 11503 / BCRC 21390 / CBS 2605 / JCM 1781 / NBRC 1676 / NRRL YB-4239</strain>
    </source>
</reference>
<sequence>MTQEQTPATTLPEGYTFRALEASDYANDYLETLKVLTTVGDISESSFIKLIQHWQTYSSIYHPHVITNPQGKVVATGMLLVELKAIHECGKVGHIEDISVALTEQGKKLGNYMVCTLSRLAKEQGCYKVILDCGEHNVGFYEKCGYKQAGVEMAQRF</sequence>
<dbReference type="UniPathway" id="UPA00113">
    <property type="reaction ID" value="UER00529"/>
</dbReference>
<dbReference type="PANTHER" id="PTHR13355">
    <property type="entry name" value="GLUCOSAMINE 6-PHOSPHATE N-ACETYLTRANSFERASE"/>
    <property type="match status" value="1"/>
</dbReference>
<dbReference type="GO" id="GO:0004343">
    <property type="term" value="F:glucosamine 6-phosphate N-acetyltransferase activity"/>
    <property type="evidence" value="ECO:0007669"/>
    <property type="project" value="UniProtKB-UniRule"/>
</dbReference>
<dbReference type="Proteomes" id="UP000001996">
    <property type="component" value="Unassembled WGS sequence"/>
</dbReference>
<dbReference type="EMBL" id="CH981524">
    <property type="protein sequence ID" value="EDK43088.1"/>
    <property type="molecule type" value="Genomic_DNA"/>
</dbReference>
<dbReference type="InterPro" id="IPR016181">
    <property type="entry name" value="Acyl_CoA_acyltransferase"/>
</dbReference>
<comment type="catalytic activity">
    <reaction evidence="6 8">
        <text>D-glucosamine 6-phosphate + acetyl-CoA = N-acetyl-D-glucosamine 6-phosphate + CoA + H(+)</text>
        <dbReference type="Rhea" id="RHEA:10292"/>
        <dbReference type="ChEBI" id="CHEBI:15378"/>
        <dbReference type="ChEBI" id="CHEBI:57287"/>
        <dbReference type="ChEBI" id="CHEBI:57288"/>
        <dbReference type="ChEBI" id="CHEBI:57513"/>
        <dbReference type="ChEBI" id="CHEBI:58725"/>
        <dbReference type="EC" id="2.3.1.4"/>
    </reaction>
</comment>
<dbReference type="KEGG" id="lel:PVL30_001236"/>
<name>A5DV80_LODEL</name>
<dbReference type="GO" id="GO:0004059">
    <property type="term" value="F:aralkylamine N-acetyltransferase activity"/>
    <property type="evidence" value="ECO:0007669"/>
    <property type="project" value="EnsemblFungi"/>
</dbReference>
<evidence type="ECO:0000256" key="2">
    <source>
        <dbReference type="ARBA" id="ARBA00006048"/>
    </source>
</evidence>
<dbReference type="InterPro" id="IPR039143">
    <property type="entry name" value="GNPNAT1-like"/>
</dbReference>
<feature type="domain" description="N-acetyltransferase" evidence="9">
    <location>
        <begin position="15"/>
        <end position="157"/>
    </location>
</feature>
<evidence type="ECO:0000256" key="7">
    <source>
        <dbReference type="ARBA" id="ARBA00069869"/>
    </source>
</evidence>
<accession>A5DV80</accession>
<keyword evidence="5 8" id="KW-0012">Acyltransferase</keyword>
<keyword evidence="11" id="KW-1185">Reference proteome</keyword>
<dbReference type="FunCoup" id="A5DV80">
    <property type="interactions" value="426"/>
</dbReference>
<dbReference type="OrthoDB" id="10039976at2759"/>
<dbReference type="OMA" id="NQRYDWI"/>
<evidence type="ECO:0000256" key="8">
    <source>
        <dbReference type="RuleBase" id="RU365086"/>
    </source>
</evidence>
<protein>
    <recommendedName>
        <fullName evidence="7 8">Glucosamine 6-phosphate N-acetyltransferase</fullName>
        <ecNumber evidence="3 8">2.3.1.4</ecNumber>
    </recommendedName>
</protein>
<dbReference type="VEuPathDB" id="FungiDB:LELG_01266"/>
<evidence type="ECO:0000256" key="6">
    <source>
        <dbReference type="ARBA" id="ARBA00048964"/>
    </source>
</evidence>
<comment type="similarity">
    <text evidence="2 8">Belongs to the acetyltransferase family. GNA1 subfamily.</text>
</comment>
<evidence type="ECO:0000313" key="11">
    <source>
        <dbReference type="Proteomes" id="UP000001996"/>
    </source>
</evidence>
<evidence type="ECO:0000256" key="5">
    <source>
        <dbReference type="ARBA" id="ARBA00023315"/>
    </source>
</evidence>
<dbReference type="eggNOG" id="KOG3396">
    <property type="taxonomic scope" value="Eukaryota"/>
</dbReference>
<dbReference type="InterPro" id="IPR000182">
    <property type="entry name" value="GNAT_dom"/>
</dbReference>
<gene>
    <name evidence="10" type="ORF">LELG_01266</name>
</gene>
<dbReference type="Gene3D" id="3.40.630.30">
    <property type="match status" value="1"/>
</dbReference>
<dbReference type="CDD" id="cd04301">
    <property type="entry name" value="NAT_SF"/>
    <property type="match status" value="1"/>
</dbReference>
<dbReference type="GeneID" id="5235107"/>